<reference evidence="2" key="1">
    <citation type="submission" date="2018-11" db="EMBL/GenBank/DDBJ databases">
        <authorList>
            <person name="Alioto T."/>
            <person name="Alioto T."/>
        </authorList>
    </citation>
    <scope>NUCLEOTIDE SEQUENCE</scope>
</reference>
<organism evidence="2 3">
    <name type="scientific">Mytilus galloprovincialis</name>
    <name type="common">Mediterranean mussel</name>
    <dbReference type="NCBI Taxonomy" id="29158"/>
    <lineage>
        <taxon>Eukaryota</taxon>
        <taxon>Metazoa</taxon>
        <taxon>Spiralia</taxon>
        <taxon>Lophotrochozoa</taxon>
        <taxon>Mollusca</taxon>
        <taxon>Bivalvia</taxon>
        <taxon>Autobranchia</taxon>
        <taxon>Pteriomorphia</taxon>
        <taxon>Mytilida</taxon>
        <taxon>Mytiloidea</taxon>
        <taxon>Mytilidae</taxon>
        <taxon>Mytilinae</taxon>
        <taxon>Mytilus</taxon>
    </lineage>
</organism>
<dbReference type="OrthoDB" id="6136598at2759"/>
<keyword evidence="3" id="KW-1185">Reference proteome</keyword>
<evidence type="ECO:0000313" key="2">
    <source>
        <dbReference type="EMBL" id="VDI80148.1"/>
    </source>
</evidence>
<gene>
    <name evidence="2" type="ORF">MGAL_10B029822</name>
</gene>
<feature type="region of interest" description="Disordered" evidence="1">
    <location>
        <begin position="27"/>
        <end position="64"/>
    </location>
</feature>
<feature type="compositionally biased region" description="Polar residues" evidence="1">
    <location>
        <begin position="28"/>
        <end position="38"/>
    </location>
</feature>
<accession>A0A8B6HKQ6</accession>
<dbReference type="EMBL" id="UYJE01010150">
    <property type="protein sequence ID" value="VDI80148.1"/>
    <property type="molecule type" value="Genomic_DNA"/>
</dbReference>
<proteinExistence type="predicted"/>
<dbReference type="Proteomes" id="UP000596742">
    <property type="component" value="Unassembled WGS sequence"/>
</dbReference>
<dbReference type="AlphaFoldDB" id="A0A8B6HKQ6"/>
<name>A0A8B6HKQ6_MYTGA</name>
<comment type="caution">
    <text evidence="2">The sequence shown here is derived from an EMBL/GenBank/DDBJ whole genome shotgun (WGS) entry which is preliminary data.</text>
</comment>
<evidence type="ECO:0000256" key="1">
    <source>
        <dbReference type="SAM" id="MobiDB-lite"/>
    </source>
</evidence>
<sequence>MARQRPSLKSYISVNDEDEYREKICDASSENGQDNNGAEETVMNDDDVFDPITESNETRNDAKKTKRTVNIWNAMTALC</sequence>
<protein>
    <submittedName>
        <fullName evidence="2">Uncharacterized protein</fullName>
    </submittedName>
</protein>
<evidence type="ECO:0000313" key="3">
    <source>
        <dbReference type="Proteomes" id="UP000596742"/>
    </source>
</evidence>